<keyword evidence="3" id="KW-1185">Reference proteome</keyword>
<proteinExistence type="predicted"/>
<dbReference type="InterPro" id="IPR001584">
    <property type="entry name" value="Integrase_cat-core"/>
</dbReference>
<protein>
    <submittedName>
        <fullName evidence="2">Mobile element protein</fullName>
    </submittedName>
</protein>
<dbReference type="SUPFAM" id="SSF53098">
    <property type="entry name" value="Ribonuclease H-like"/>
    <property type="match status" value="1"/>
</dbReference>
<feature type="domain" description="Integrase catalytic" evidence="1">
    <location>
        <begin position="1"/>
        <end position="73"/>
    </location>
</feature>
<dbReference type="GO" id="GO:0003676">
    <property type="term" value="F:nucleic acid binding"/>
    <property type="evidence" value="ECO:0007669"/>
    <property type="project" value="InterPro"/>
</dbReference>
<dbReference type="PANTHER" id="PTHR46889">
    <property type="entry name" value="TRANSPOSASE INSF FOR INSERTION SEQUENCE IS3B-RELATED"/>
    <property type="match status" value="1"/>
</dbReference>
<gene>
    <name evidence="2" type="ORF">B8V81_4683</name>
</gene>
<dbReference type="EMBL" id="NFEZ01000004">
    <property type="protein sequence ID" value="PLT46252.1"/>
    <property type="molecule type" value="Genomic_DNA"/>
</dbReference>
<dbReference type="Pfam" id="PF13683">
    <property type="entry name" value="rve_3"/>
    <property type="match status" value="1"/>
</dbReference>
<comment type="caution">
    <text evidence="2">The sequence shown here is derived from an EMBL/GenBank/DDBJ whole genome shotgun (WGS) entry which is preliminary data.</text>
</comment>
<evidence type="ECO:0000313" key="3">
    <source>
        <dbReference type="Proteomes" id="UP000234789"/>
    </source>
</evidence>
<sequence>MVHERIPPKTPNKNAHIESFHAILEAECYQRHEFESYQHAYEVVSGFIDNYNRHRMHGSLYDLSPYEYRKAIGEGVVEPKVIKV</sequence>
<dbReference type="Gene3D" id="3.30.420.10">
    <property type="entry name" value="Ribonuclease H-like superfamily/Ribonuclease H"/>
    <property type="match status" value="1"/>
</dbReference>
<dbReference type="OrthoDB" id="9781005at2"/>
<organism evidence="2 3">
    <name type="scientific">Paenibacillus pasadenensis</name>
    <dbReference type="NCBI Taxonomy" id="217090"/>
    <lineage>
        <taxon>Bacteria</taxon>
        <taxon>Bacillati</taxon>
        <taxon>Bacillota</taxon>
        <taxon>Bacilli</taxon>
        <taxon>Bacillales</taxon>
        <taxon>Paenibacillaceae</taxon>
        <taxon>Paenibacillus</taxon>
    </lineage>
</organism>
<dbReference type="InterPro" id="IPR012337">
    <property type="entry name" value="RNaseH-like_sf"/>
</dbReference>
<evidence type="ECO:0000313" key="2">
    <source>
        <dbReference type="EMBL" id="PLT46252.1"/>
    </source>
</evidence>
<evidence type="ECO:0000259" key="1">
    <source>
        <dbReference type="PROSITE" id="PS50994"/>
    </source>
</evidence>
<dbReference type="PANTHER" id="PTHR46889:SF4">
    <property type="entry name" value="TRANSPOSASE INSO FOR INSERTION SEQUENCE ELEMENT IS911B-RELATED"/>
    <property type="match status" value="1"/>
</dbReference>
<dbReference type="InterPro" id="IPR050900">
    <property type="entry name" value="Transposase_IS3/IS150/IS904"/>
</dbReference>
<dbReference type="InterPro" id="IPR036397">
    <property type="entry name" value="RNaseH_sf"/>
</dbReference>
<name>A0A2N5N7E1_9BACL</name>
<reference evidence="2 3" key="1">
    <citation type="submission" date="2017-05" db="EMBL/GenBank/DDBJ databases">
        <title>Functional genome analysis of Paenibacillus pasadenensis strain R16: insights on endophytic life style and antifungal activity.</title>
        <authorList>
            <person name="Passera A."/>
            <person name="Marcolungo L."/>
            <person name="Casati P."/>
            <person name="Brasca M."/>
            <person name="Quaglino F."/>
            <person name="Delledonne M."/>
        </authorList>
    </citation>
    <scope>NUCLEOTIDE SEQUENCE [LARGE SCALE GENOMIC DNA]</scope>
    <source>
        <strain evidence="2 3">R16</strain>
    </source>
</reference>
<dbReference type="GO" id="GO:0015074">
    <property type="term" value="P:DNA integration"/>
    <property type="evidence" value="ECO:0007669"/>
    <property type="project" value="InterPro"/>
</dbReference>
<dbReference type="AlphaFoldDB" id="A0A2N5N7E1"/>
<dbReference type="PROSITE" id="PS50994">
    <property type="entry name" value="INTEGRASE"/>
    <property type="match status" value="1"/>
</dbReference>
<accession>A0A2N5N7E1</accession>
<dbReference type="Proteomes" id="UP000234789">
    <property type="component" value="Unassembled WGS sequence"/>
</dbReference>